<organism evidence="4 5">
    <name type="scientific">Helcobacillus massiliensis</name>
    <dbReference type="NCBI Taxonomy" id="521392"/>
    <lineage>
        <taxon>Bacteria</taxon>
        <taxon>Bacillati</taxon>
        <taxon>Actinomycetota</taxon>
        <taxon>Actinomycetes</taxon>
        <taxon>Micrococcales</taxon>
        <taxon>Dermabacteraceae</taxon>
        <taxon>Helcobacillus</taxon>
    </lineage>
</organism>
<dbReference type="EMBL" id="JACHWP010000001">
    <property type="protein sequence ID" value="MBB3022549.1"/>
    <property type="molecule type" value="Genomic_DNA"/>
</dbReference>
<dbReference type="InterPro" id="IPR013022">
    <property type="entry name" value="Xyl_isomerase-like_TIM-brl"/>
</dbReference>
<dbReference type="SUPFAM" id="SSF51658">
    <property type="entry name" value="Xylose isomerase-like"/>
    <property type="match status" value="1"/>
</dbReference>
<evidence type="ECO:0000256" key="1">
    <source>
        <dbReference type="ARBA" id="ARBA00023277"/>
    </source>
</evidence>
<dbReference type="InterPro" id="IPR050312">
    <property type="entry name" value="IolE/XylAMocC-like"/>
</dbReference>
<dbReference type="PANTHER" id="PTHR12110:SF47">
    <property type="match status" value="1"/>
</dbReference>
<protein>
    <submittedName>
        <fullName evidence="4">Sugar phosphate isomerase/epimerase</fullName>
    </submittedName>
</protein>
<keyword evidence="5" id="KW-1185">Reference proteome</keyword>
<keyword evidence="1" id="KW-0119">Carbohydrate metabolism</keyword>
<proteinExistence type="predicted"/>
<dbReference type="PANTHER" id="PTHR12110">
    <property type="entry name" value="HYDROXYPYRUVATE ISOMERASE"/>
    <property type="match status" value="1"/>
</dbReference>
<dbReference type="AlphaFoldDB" id="A0A839QUL8"/>
<sequence>MPDDSTPRRRISRPNQARRASSAWRDRNRPQLDALQRHEVNRRIPVGLSTSSVFPLGLEDTFRAAQGAGYDGVEVMLSHERCTHDAEHLRDLVARYDMPILSLHAPTLFLLQFVGGLNQRRKLAGSAALAAELGVPTVVAHPPFRWQGKYAARFEQIVRDLEKRYGVEIAVENMYPWRLGVREVLVYAPDHDPTDQDFAHVTIDLSHASTAGDDSLAMVQRVGDRLAHLHLTDGNGHSMKDEHLVPGEGKQPAAEVLRHLAITEWYGSIVVEISTGKGRRLDAKMPAIERSLAFARRELGHHAFE</sequence>
<dbReference type="InterPro" id="IPR036237">
    <property type="entry name" value="Xyl_isomerase-like_sf"/>
</dbReference>
<dbReference type="GO" id="GO:0016853">
    <property type="term" value="F:isomerase activity"/>
    <property type="evidence" value="ECO:0007669"/>
    <property type="project" value="UniProtKB-KW"/>
</dbReference>
<accession>A0A839QUL8</accession>
<dbReference type="Gene3D" id="3.20.20.150">
    <property type="entry name" value="Divalent-metal-dependent TIM barrel enzymes"/>
    <property type="match status" value="1"/>
</dbReference>
<gene>
    <name evidence="4" type="ORF">FHX50_000797</name>
</gene>
<evidence type="ECO:0000259" key="3">
    <source>
        <dbReference type="Pfam" id="PF01261"/>
    </source>
</evidence>
<reference evidence="4 5" key="1">
    <citation type="submission" date="2020-08" db="EMBL/GenBank/DDBJ databases">
        <title>Sequencing the genomes of 1000 actinobacteria strains.</title>
        <authorList>
            <person name="Klenk H.-P."/>
        </authorList>
    </citation>
    <scope>NUCLEOTIDE SEQUENCE [LARGE SCALE GENOMIC DNA]</scope>
    <source>
        <strain evidence="4 5">DSM 23040</strain>
    </source>
</reference>
<name>A0A839QUL8_9MICO</name>
<evidence type="ECO:0000313" key="4">
    <source>
        <dbReference type="EMBL" id="MBB3022549.1"/>
    </source>
</evidence>
<comment type="caution">
    <text evidence="4">The sequence shown here is derived from an EMBL/GenBank/DDBJ whole genome shotgun (WGS) entry which is preliminary data.</text>
</comment>
<evidence type="ECO:0000256" key="2">
    <source>
        <dbReference type="SAM" id="MobiDB-lite"/>
    </source>
</evidence>
<feature type="region of interest" description="Disordered" evidence="2">
    <location>
        <begin position="1"/>
        <end position="29"/>
    </location>
</feature>
<dbReference type="Pfam" id="PF01261">
    <property type="entry name" value="AP_endonuc_2"/>
    <property type="match status" value="1"/>
</dbReference>
<evidence type="ECO:0000313" key="5">
    <source>
        <dbReference type="Proteomes" id="UP000568050"/>
    </source>
</evidence>
<dbReference type="Proteomes" id="UP000568050">
    <property type="component" value="Unassembled WGS sequence"/>
</dbReference>
<keyword evidence="4" id="KW-0413">Isomerase</keyword>
<feature type="domain" description="Xylose isomerase-like TIM barrel" evidence="3">
    <location>
        <begin position="62"/>
        <end position="295"/>
    </location>
</feature>
<dbReference type="RefSeq" id="WP_183374698.1">
    <property type="nucleotide sequence ID" value="NZ_CBCSFZ010000007.1"/>
</dbReference>